<evidence type="ECO:0000313" key="5">
    <source>
        <dbReference type="Proteomes" id="UP000070458"/>
    </source>
</evidence>
<evidence type="ECO:0000313" key="4">
    <source>
        <dbReference type="EMBL" id="KXT92190.1"/>
    </source>
</evidence>
<gene>
    <name evidence="4" type="ORF">SMIDD26_01340</name>
</gene>
<name>A0A139PPS5_STRMT</name>
<dbReference type="CDD" id="cd00761">
    <property type="entry name" value="Glyco_tranf_GTA_type"/>
    <property type="match status" value="1"/>
</dbReference>
<keyword evidence="2 4" id="KW-0808">Transferase</keyword>
<sequence>MEIINEEYFLISIVIPVYNAEKYLEQCLNSIKNQTYKNFEVILVNDGSIDHSESICMDFVKVDTRFKYFTKVNGGASSARNFGLDNVTGEYITFIDADDWVDENHLEVLINNIKENNSDMAVSSIKKFDNISRFEFRVYSNQEKYLLNYNKLNREEFLVILPKLINASNSYKITVSKLFKKELVTDIRFDESIVYGEDLEFFFKIYNNISSISIC</sequence>
<evidence type="ECO:0000256" key="1">
    <source>
        <dbReference type="ARBA" id="ARBA00022676"/>
    </source>
</evidence>
<dbReference type="Proteomes" id="UP000070458">
    <property type="component" value="Unassembled WGS sequence"/>
</dbReference>
<organism evidence="4 5">
    <name type="scientific">Streptococcus mitis</name>
    <dbReference type="NCBI Taxonomy" id="28037"/>
    <lineage>
        <taxon>Bacteria</taxon>
        <taxon>Bacillati</taxon>
        <taxon>Bacillota</taxon>
        <taxon>Bacilli</taxon>
        <taxon>Lactobacillales</taxon>
        <taxon>Streptococcaceae</taxon>
        <taxon>Streptococcus</taxon>
        <taxon>Streptococcus mitis group</taxon>
    </lineage>
</organism>
<evidence type="ECO:0000256" key="2">
    <source>
        <dbReference type="ARBA" id="ARBA00022679"/>
    </source>
</evidence>
<dbReference type="AlphaFoldDB" id="A0A139PPS5"/>
<protein>
    <submittedName>
        <fullName evidence="4">Beta-1,3-galactosyltransferase / Beta-1,4-galactosyltransferase</fullName>
    </submittedName>
</protein>
<dbReference type="InterPro" id="IPR001173">
    <property type="entry name" value="Glyco_trans_2-like"/>
</dbReference>
<dbReference type="PATRIC" id="fig|28037.233.peg.1575"/>
<dbReference type="PANTHER" id="PTHR22916:SF51">
    <property type="entry name" value="GLYCOSYLTRANSFERASE EPSH-RELATED"/>
    <property type="match status" value="1"/>
</dbReference>
<dbReference type="OrthoDB" id="396512at2"/>
<proteinExistence type="predicted"/>
<dbReference type="SUPFAM" id="SSF53448">
    <property type="entry name" value="Nucleotide-diphospho-sugar transferases"/>
    <property type="match status" value="1"/>
</dbReference>
<keyword evidence="1 4" id="KW-0328">Glycosyltransferase</keyword>
<dbReference type="RefSeq" id="WP_061439677.1">
    <property type="nucleotide sequence ID" value="NZ_KQ970288.1"/>
</dbReference>
<comment type="caution">
    <text evidence="4">The sequence shown here is derived from an EMBL/GenBank/DDBJ whole genome shotgun (WGS) entry which is preliminary data.</text>
</comment>
<dbReference type="EMBL" id="LQOD01000311">
    <property type="protein sequence ID" value="KXT92190.1"/>
    <property type="molecule type" value="Genomic_DNA"/>
</dbReference>
<dbReference type="InterPro" id="IPR029044">
    <property type="entry name" value="Nucleotide-diphossugar_trans"/>
</dbReference>
<feature type="domain" description="Glycosyltransferase 2-like" evidence="3">
    <location>
        <begin position="12"/>
        <end position="160"/>
    </location>
</feature>
<dbReference type="GO" id="GO:0016757">
    <property type="term" value="F:glycosyltransferase activity"/>
    <property type="evidence" value="ECO:0007669"/>
    <property type="project" value="UniProtKB-KW"/>
</dbReference>
<reference evidence="4 5" key="1">
    <citation type="submission" date="2016-01" db="EMBL/GenBank/DDBJ databases">
        <title>Highly variable Streptococcus oralis are common among viridans streptococci isolated from primates.</title>
        <authorList>
            <person name="Denapaite D."/>
            <person name="Rieger M."/>
            <person name="Koendgen S."/>
            <person name="Brueckner R."/>
            <person name="Ochigava I."/>
            <person name="Kappeler P."/>
            <person name="Maetz-Rensing K."/>
            <person name="Leendertz F."/>
            <person name="Hakenbeck R."/>
        </authorList>
    </citation>
    <scope>NUCLEOTIDE SEQUENCE [LARGE SCALE GENOMIC DNA]</scope>
    <source>
        <strain evidence="4 5">DD26</strain>
    </source>
</reference>
<dbReference type="Pfam" id="PF00535">
    <property type="entry name" value="Glycos_transf_2"/>
    <property type="match status" value="1"/>
</dbReference>
<accession>A0A139PPS5</accession>
<dbReference type="Gene3D" id="3.90.550.10">
    <property type="entry name" value="Spore Coat Polysaccharide Biosynthesis Protein SpsA, Chain A"/>
    <property type="match status" value="1"/>
</dbReference>
<dbReference type="PANTHER" id="PTHR22916">
    <property type="entry name" value="GLYCOSYLTRANSFERASE"/>
    <property type="match status" value="1"/>
</dbReference>
<evidence type="ECO:0000259" key="3">
    <source>
        <dbReference type="Pfam" id="PF00535"/>
    </source>
</evidence>